<accession>A0ABQ3ZYH5</accession>
<dbReference type="Proteomes" id="UP000603200">
    <property type="component" value="Unassembled WGS sequence"/>
</dbReference>
<dbReference type="Pfam" id="PF20248">
    <property type="entry name" value="DUF6603"/>
    <property type="match status" value="1"/>
</dbReference>
<organism evidence="2 3">
    <name type="scientific">Winogradskya humida</name>
    <dbReference type="NCBI Taxonomy" id="113566"/>
    <lineage>
        <taxon>Bacteria</taxon>
        <taxon>Bacillati</taxon>
        <taxon>Actinomycetota</taxon>
        <taxon>Actinomycetes</taxon>
        <taxon>Micromonosporales</taxon>
        <taxon>Micromonosporaceae</taxon>
        <taxon>Winogradskya</taxon>
    </lineage>
</organism>
<proteinExistence type="predicted"/>
<gene>
    <name evidence="2" type="ORF">Ahu01nite_067440</name>
</gene>
<evidence type="ECO:0000259" key="1">
    <source>
        <dbReference type="Pfam" id="PF20248"/>
    </source>
</evidence>
<evidence type="ECO:0000313" key="3">
    <source>
        <dbReference type="Proteomes" id="UP000603200"/>
    </source>
</evidence>
<dbReference type="EMBL" id="BOMN01000093">
    <property type="protein sequence ID" value="GIE23642.1"/>
    <property type="molecule type" value="Genomic_DNA"/>
</dbReference>
<sequence>MTQPASPNFLQRVVTWVKSVVEWIEATFSDPAITAQILGDLGLNPSTPVNPAPIDPAVRAKIDEFVDRQDVDEASLLSVIAQVQALVRTGLTFADAVKSGGLTEQDVLWLLFKVYAADSLKVRNPAAYGLIRLVGLITEDDEAIGTLDLAPVGRLFKGELRGDAEAVIDRLSFVAGSLVVGLDAMVAQAGGFIDAAYGWDPDPGTDPVSAGIAARALTVKFRIGDAAPVLTVIGVPSVHGGPGILLSVGAQLEISTTTGSTKYTLAAGANGAFSVYLGAGENRLLSGLRPTLSLRSEAVDNAGGKPAFLLGVSDGTRLEIGSLAYGVEVGPDFAAFRFALRKGRLVVAFGKGDGFLSNLPVGTLDLPFELGFVADTKGGVRFEGGTGLKVNLPVSGSVLGVLTIQYVELELILGERVVLEVHSAFSLRLGAFTATVDKVGMGIDFTTLSRGAEIGRTVSFLPPKGVGLRLDAGAVKGGGYLFIDPQRGEYAGTLELTFAAGFGLKAITLITTRRPDGSPGWSFLLMIYGQFSVHIAFGIFLTGVGGMIGLHHGIDIPALTAGMKTGALDDVLFPDDPVGDAPRIINRYRRLFPIVPDSLVLGPMLELSFGKPPIVVARLGLIFEVRNALGGGRPIALTKIVLIGQLLAQFPPKATKAPAILRLLVDVVGFYDAQEQFLLIRARLRDSFVGIEDRTMLHLGGELMLAMRMGGTPSFLLSAGGFHPAFKDFPAGVPTSLERLSMSFGIGVIKLRCECYFAVTTNTVQTGFQVALEAKIGPAALEGSLGFDALITVSPKFRFVVSLHFSVAIKAFGQTLTAVTVIMQLEGPGEWHATGSFAFSILWWEVERSFDERWTDADMIAALAKAVSAAQTLLADISRPERLLPGPPVGGSSLVTLAAAEQGLTAAHPLGRLTVSQKTVPFDVTIDRLGTSPLTEGSPRFSVKEVRIGGREARGVTGVDEHFARSQFMEVSEKQRLGGKSFERFPCGVTVGLDGYRVDDPGVMVAATYEEKILEPEPDIARFPWVTIPIGHRDLLDGQVLVHVTLGAAAKSARAVKAALTGGGPGAATVKQDPALVLADATTLVRAETLTGTAAVSEAAAEQAARLGTVVVEAFEITGV</sequence>
<feature type="domain" description="DUF6603" evidence="1">
    <location>
        <begin position="399"/>
        <end position="974"/>
    </location>
</feature>
<comment type="caution">
    <text evidence="2">The sequence shown here is derived from an EMBL/GenBank/DDBJ whole genome shotgun (WGS) entry which is preliminary data.</text>
</comment>
<evidence type="ECO:0000313" key="2">
    <source>
        <dbReference type="EMBL" id="GIE23642.1"/>
    </source>
</evidence>
<keyword evidence="3" id="KW-1185">Reference proteome</keyword>
<dbReference type="RefSeq" id="WP_203840697.1">
    <property type="nucleotide sequence ID" value="NZ_BAAATV010000013.1"/>
</dbReference>
<protein>
    <recommendedName>
        <fullName evidence="1">DUF6603 domain-containing protein</fullName>
    </recommendedName>
</protein>
<name>A0ABQ3ZYH5_9ACTN</name>
<dbReference type="InterPro" id="IPR046538">
    <property type="entry name" value="DUF6603"/>
</dbReference>
<reference evidence="2 3" key="1">
    <citation type="submission" date="2021-01" db="EMBL/GenBank/DDBJ databases">
        <title>Whole genome shotgun sequence of Actinoplanes humidus NBRC 14915.</title>
        <authorList>
            <person name="Komaki H."/>
            <person name="Tamura T."/>
        </authorList>
    </citation>
    <scope>NUCLEOTIDE SEQUENCE [LARGE SCALE GENOMIC DNA]</scope>
    <source>
        <strain evidence="2 3">NBRC 14915</strain>
    </source>
</reference>